<accession>Q8TJI9</accession>
<dbReference type="AlphaFoldDB" id="Q8TJI9"/>
<sequence>MIIMAKRPQTITRCEKKECPHLSRKGPRGFCELAGKSLVKISQCPLPNTPPPEGFRPSVRRCTSQKCEKLVKDKTSGKWICQISGDPPLWMRNCPKTDSCD</sequence>
<evidence type="ECO:0000313" key="2">
    <source>
        <dbReference type="Proteomes" id="UP000002487"/>
    </source>
</evidence>
<dbReference type="Proteomes" id="UP000002487">
    <property type="component" value="Chromosome"/>
</dbReference>
<dbReference type="InParanoid" id="Q8TJI9"/>
<dbReference type="KEGG" id="mac:MA_3795"/>
<reference evidence="1 2" key="1">
    <citation type="journal article" date="2002" name="Genome Res.">
        <title>The genome of Methanosarcina acetivorans reveals extensive metabolic and physiological diversity.</title>
        <authorList>
            <person name="Galagan J.E."/>
            <person name="Nusbaum C."/>
            <person name="Roy A."/>
            <person name="Endrizzi M.G."/>
            <person name="Macdonald P."/>
            <person name="FitzHugh W."/>
            <person name="Calvo S."/>
            <person name="Engels R."/>
            <person name="Smirnov S."/>
            <person name="Atnoor D."/>
            <person name="Brown A."/>
            <person name="Allen N."/>
            <person name="Naylor J."/>
            <person name="Stange-Thomann N."/>
            <person name="DeArellano K."/>
            <person name="Johnson R."/>
            <person name="Linton L."/>
            <person name="McEwan P."/>
            <person name="McKernan K."/>
            <person name="Talamas J."/>
            <person name="Tirrell A."/>
            <person name="Ye W."/>
            <person name="Zimmer A."/>
            <person name="Barber R.D."/>
            <person name="Cann I."/>
            <person name="Graham D.E."/>
            <person name="Grahame D.A."/>
            <person name="Guss A."/>
            <person name="Hedderich R."/>
            <person name="Ingram-Smith C."/>
            <person name="Kuettner C.H."/>
            <person name="Krzycki J.A."/>
            <person name="Leigh J.A."/>
            <person name="Li W."/>
            <person name="Liu J."/>
            <person name="Mukhopadhyay B."/>
            <person name="Reeve J.N."/>
            <person name="Smith K."/>
            <person name="Springer T.A."/>
            <person name="Umayam L.A."/>
            <person name="White O."/>
            <person name="White R.H."/>
            <person name="de Macario E.C."/>
            <person name="Ferry J.G."/>
            <person name="Jarrell K.F."/>
            <person name="Jing H."/>
            <person name="Macario A.J.L."/>
            <person name="Paulsen I."/>
            <person name="Pritchett M."/>
            <person name="Sowers K.R."/>
            <person name="Swanson R.V."/>
            <person name="Zinder S.H."/>
            <person name="Lander E."/>
            <person name="Metcalf W.W."/>
            <person name="Birren B."/>
        </authorList>
    </citation>
    <scope>NUCLEOTIDE SEQUENCE [LARGE SCALE GENOMIC DNA]</scope>
    <source>
        <strain evidence="2">ATCC 35395 / DSM 2834 / JCM 12185 / C2A</strain>
    </source>
</reference>
<gene>
    <name evidence="1" type="ordered locus">MA_3795</name>
</gene>
<keyword evidence="2" id="KW-1185">Reference proteome</keyword>
<dbReference type="EnsemblBacteria" id="AAM07146">
    <property type="protein sequence ID" value="AAM07146"/>
    <property type="gene ID" value="MA_3795"/>
</dbReference>
<protein>
    <submittedName>
        <fullName evidence="1">Uncharacterized protein</fullName>
    </submittedName>
</protein>
<evidence type="ECO:0000313" key="1">
    <source>
        <dbReference type="EMBL" id="AAM07146.1"/>
    </source>
</evidence>
<dbReference type="HOGENOM" id="CLU_2285011_0_0_2"/>
<name>Q8TJI9_METAC</name>
<proteinExistence type="predicted"/>
<dbReference type="EMBL" id="AE010299">
    <property type="protein sequence ID" value="AAM07146.1"/>
    <property type="molecule type" value="Genomic_DNA"/>
</dbReference>
<dbReference type="STRING" id="188937.MA_3795"/>
<organism evidence="1 2">
    <name type="scientific">Methanosarcina acetivorans (strain ATCC 35395 / DSM 2834 / JCM 12185 / C2A)</name>
    <dbReference type="NCBI Taxonomy" id="188937"/>
    <lineage>
        <taxon>Archaea</taxon>
        <taxon>Methanobacteriati</taxon>
        <taxon>Methanobacteriota</taxon>
        <taxon>Stenosarchaea group</taxon>
        <taxon>Methanomicrobia</taxon>
        <taxon>Methanosarcinales</taxon>
        <taxon>Methanosarcinaceae</taxon>
        <taxon>Methanosarcina</taxon>
    </lineage>
</organism>